<name>X1AIF2_9ZZZZ</name>
<protein>
    <recommendedName>
        <fullName evidence="2">Teneurin-like YD-shell domain-containing protein</fullName>
    </recommendedName>
</protein>
<dbReference type="InterPro" id="IPR006530">
    <property type="entry name" value="YD"/>
</dbReference>
<dbReference type="NCBIfam" id="TIGR01643">
    <property type="entry name" value="YD_repeat_2x"/>
    <property type="match status" value="2"/>
</dbReference>
<dbReference type="AlphaFoldDB" id="X1AIF2"/>
<evidence type="ECO:0000313" key="3">
    <source>
        <dbReference type="EMBL" id="GAG82420.1"/>
    </source>
</evidence>
<dbReference type="EMBL" id="BART01017822">
    <property type="protein sequence ID" value="GAG82420.1"/>
    <property type="molecule type" value="Genomic_DNA"/>
</dbReference>
<evidence type="ECO:0000256" key="1">
    <source>
        <dbReference type="ARBA" id="ARBA00022737"/>
    </source>
</evidence>
<comment type="caution">
    <text evidence="3">The sequence shown here is derived from an EMBL/GenBank/DDBJ whole genome shotgun (WGS) entry which is preliminary data.</text>
</comment>
<organism evidence="3">
    <name type="scientific">marine sediment metagenome</name>
    <dbReference type="NCBI Taxonomy" id="412755"/>
    <lineage>
        <taxon>unclassified sequences</taxon>
        <taxon>metagenomes</taxon>
        <taxon>ecological metagenomes</taxon>
    </lineage>
</organism>
<accession>X1AIF2</accession>
<sequence length="105" mass="11523">IIINKVFDAYNRIDTITQGGVTEDYDYNPDGTLAKKTDGEQNNTTYSYDAFKRLTNTSQAGQINTSMTYDVQGNTLSVTDPEGHATRKCGIQLGTGAGRCHRKIP</sequence>
<proteinExistence type="predicted"/>
<dbReference type="Pfam" id="PF25023">
    <property type="entry name" value="TEN_YD-shell"/>
    <property type="match status" value="1"/>
</dbReference>
<dbReference type="Gene3D" id="2.180.10.10">
    <property type="entry name" value="RHS repeat-associated core"/>
    <property type="match status" value="1"/>
</dbReference>
<gene>
    <name evidence="3" type="ORF">S01H4_33796</name>
</gene>
<reference evidence="3" key="1">
    <citation type="journal article" date="2014" name="Front. Microbiol.">
        <title>High frequency of phylogenetically diverse reductive dehalogenase-homologous genes in deep subseafloor sedimentary metagenomes.</title>
        <authorList>
            <person name="Kawai M."/>
            <person name="Futagami T."/>
            <person name="Toyoda A."/>
            <person name="Takaki Y."/>
            <person name="Nishi S."/>
            <person name="Hori S."/>
            <person name="Arai W."/>
            <person name="Tsubouchi T."/>
            <person name="Morono Y."/>
            <person name="Uchiyama I."/>
            <person name="Ito T."/>
            <person name="Fujiyama A."/>
            <person name="Inagaki F."/>
            <person name="Takami H."/>
        </authorList>
    </citation>
    <scope>NUCLEOTIDE SEQUENCE</scope>
    <source>
        <strain evidence="3">Expedition CK06-06</strain>
    </source>
</reference>
<feature type="non-terminal residue" evidence="3">
    <location>
        <position position="1"/>
    </location>
</feature>
<evidence type="ECO:0000259" key="2">
    <source>
        <dbReference type="Pfam" id="PF25023"/>
    </source>
</evidence>
<keyword evidence="1" id="KW-0677">Repeat</keyword>
<dbReference type="InterPro" id="IPR056823">
    <property type="entry name" value="TEN-like_YD-shell"/>
</dbReference>
<feature type="domain" description="Teneurin-like YD-shell" evidence="2">
    <location>
        <begin position="6"/>
        <end position="84"/>
    </location>
</feature>